<proteinExistence type="predicted"/>
<dbReference type="GO" id="GO:0005634">
    <property type="term" value="C:nucleus"/>
    <property type="evidence" value="ECO:0007669"/>
    <property type="project" value="UniProtKB-SubCell"/>
</dbReference>
<dbReference type="AlphaFoldDB" id="A0A060T3L4"/>
<evidence type="ECO:0000256" key="3">
    <source>
        <dbReference type="ARBA" id="ARBA00022833"/>
    </source>
</evidence>
<keyword evidence="6" id="KW-0804">Transcription</keyword>
<keyword evidence="7" id="KW-0539">Nucleus</keyword>
<keyword evidence="2" id="KW-0479">Metal-binding</keyword>
<sequence>MVYIDGIKYACERCIRGHRVSACQHTDKPLTMIKPKGRPTTQCAHCREHRRSRALHTKCLCGAKSPKSHEPMCPCASDAELCTCANKKKRASSNPPAVGQSPSPSRSSSTTSLASRRSITTGPRRPRSRAATLDSDHHHTPSTLISSPHSPSVPSSGQLFQGMAPLYPNLASHWHSSSSGPGTGSGSGGSGSGPASTMSMPISVPSVPASVESSAPASIAGSVHSTTSIPSSVTTTMSMTNIVPVKTLVPMTSSVPSTHVQPPLTDDGLSTTSSSIFSYTVGDFDVGPAVAPTTGGFSGFDPIAETDGLWEPPSEKGFDPNFQGVSAFDVGTDGGQQRGPDLFDGLMFDVSGPFADLLNTPPMPGTTNVSTSTSDDYISATMWAGVSGHS</sequence>
<dbReference type="GO" id="GO:0006879">
    <property type="term" value="P:intracellular iron ion homeostasis"/>
    <property type="evidence" value="ECO:0007669"/>
    <property type="project" value="TreeGrafter"/>
</dbReference>
<reference evidence="10" key="1">
    <citation type="submission" date="2014-02" db="EMBL/GenBank/DDBJ databases">
        <authorList>
            <person name="Genoscope - CEA"/>
        </authorList>
    </citation>
    <scope>NUCLEOTIDE SEQUENCE</scope>
    <source>
        <strain evidence="10">LS3</strain>
    </source>
</reference>
<dbReference type="GO" id="GO:0006878">
    <property type="term" value="P:intracellular copper ion homeostasis"/>
    <property type="evidence" value="ECO:0007669"/>
    <property type="project" value="TreeGrafter"/>
</dbReference>
<comment type="subcellular location">
    <subcellularLocation>
        <location evidence="1">Nucleus</location>
    </subcellularLocation>
</comment>
<feature type="compositionally biased region" description="Low complexity" evidence="8">
    <location>
        <begin position="146"/>
        <end position="156"/>
    </location>
</feature>
<dbReference type="SMART" id="SM00412">
    <property type="entry name" value="Cu_FIST"/>
    <property type="match status" value="1"/>
</dbReference>
<dbReference type="Pfam" id="PF00649">
    <property type="entry name" value="Copper-fist"/>
    <property type="match status" value="1"/>
</dbReference>
<accession>A0A060T3L4</accession>
<keyword evidence="3" id="KW-0862">Zinc</keyword>
<dbReference type="GO" id="GO:0000978">
    <property type="term" value="F:RNA polymerase II cis-regulatory region sequence-specific DNA binding"/>
    <property type="evidence" value="ECO:0007669"/>
    <property type="project" value="TreeGrafter"/>
</dbReference>
<dbReference type="GO" id="GO:0005507">
    <property type="term" value="F:copper ion binding"/>
    <property type="evidence" value="ECO:0007669"/>
    <property type="project" value="InterPro"/>
</dbReference>
<evidence type="ECO:0000256" key="8">
    <source>
        <dbReference type="SAM" id="MobiDB-lite"/>
    </source>
</evidence>
<dbReference type="PANTHER" id="PTHR28088:SF5">
    <property type="entry name" value="TRANSCRIPTIONAL ACTIVATOR HAA1-RELATED"/>
    <property type="match status" value="1"/>
</dbReference>
<dbReference type="InterPro" id="IPR051763">
    <property type="entry name" value="Copper_Homeo_Regul"/>
</dbReference>
<evidence type="ECO:0000313" key="10">
    <source>
        <dbReference type="EMBL" id="CDP35399.1"/>
    </source>
</evidence>
<feature type="domain" description="Copper-fist" evidence="9">
    <location>
        <begin position="1"/>
        <end position="40"/>
    </location>
</feature>
<dbReference type="FunFam" id="3.90.430.10:FF:000001">
    <property type="entry name" value="Copper fist DNA-binding protein"/>
    <property type="match status" value="1"/>
</dbReference>
<evidence type="ECO:0000256" key="2">
    <source>
        <dbReference type="ARBA" id="ARBA00022723"/>
    </source>
</evidence>
<evidence type="ECO:0000256" key="5">
    <source>
        <dbReference type="ARBA" id="ARBA00023015"/>
    </source>
</evidence>
<keyword evidence="5" id="KW-0805">Transcription regulation</keyword>
<evidence type="ECO:0000256" key="6">
    <source>
        <dbReference type="ARBA" id="ARBA00023163"/>
    </source>
</evidence>
<keyword evidence="4" id="KW-0186">Copper</keyword>
<dbReference type="GO" id="GO:0045944">
    <property type="term" value="P:positive regulation of transcription by RNA polymerase II"/>
    <property type="evidence" value="ECO:0007669"/>
    <property type="project" value="TreeGrafter"/>
</dbReference>
<evidence type="ECO:0000259" key="9">
    <source>
        <dbReference type="PROSITE" id="PS50073"/>
    </source>
</evidence>
<dbReference type="PRINTS" id="PR00617">
    <property type="entry name" value="COPPERFIST"/>
</dbReference>
<evidence type="ECO:0000256" key="7">
    <source>
        <dbReference type="ARBA" id="ARBA00023242"/>
    </source>
</evidence>
<dbReference type="EMBL" id="HG937693">
    <property type="protein sequence ID" value="CDP35399.1"/>
    <property type="molecule type" value="Genomic_DNA"/>
</dbReference>
<dbReference type="SMART" id="SM01090">
    <property type="entry name" value="Copper-fist"/>
    <property type="match status" value="1"/>
</dbReference>
<dbReference type="Gene3D" id="3.90.430.10">
    <property type="entry name" value="Copper fist DNA-binding domain"/>
    <property type="match status" value="1"/>
</dbReference>
<evidence type="ECO:0000256" key="1">
    <source>
        <dbReference type="ARBA" id="ARBA00004123"/>
    </source>
</evidence>
<protein>
    <submittedName>
        <fullName evidence="10">ARAD1C34672p</fullName>
    </submittedName>
</protein>
<name>A0A060T3L4_BLAAD</name>
<dbReference type="InterPro" id="IPR001083">
    <property type="entry name" value="Cu_fist_DNA-bd_dom"/>
</dbReference>
<reference evidence="10" key="2">
    <citation type="submission" date="2014-06" db="EMBL/GenBank/DDBJ databases">
        <title>The complete genome of Blastobotrys (Arxula) adeninivorans LS3 - a yeast of biotechnological interest.</title>
        <authorList>
            <person name="Kunze G."/>
            <person name="Gaillardin C."/>
            <person name="Czernicka M."/>
            <person name="Durrens P."/>
            <person name="Martin T."/>
            <person name="Boer E."/>
            <person name="Gabaldon T."/>
            <person name="Cruz J."/>
            <person name="Talla E."/>
            <person name="Marck C."/>
            <person name="Goffeau A."/>
            <person name="Barbe V."/>
            <person name="Baret P."/>
            <person name="Baronian K."/>
            <person name="Beier S."/>
            <person name="Bleykasten C."/>
            <person name="Bode R."/>
            <person name="Casaregola S."/>
            <person name="Despons L."/>
            <person name="Fairhead C."/>
            <person name="Giersberg M."/>
            <person name="Gierski P."/>
            <person name="Hahnel U."/>
            <person name="Hartmann A."/>
            <person name="Jankowska D."/>
            <person name="Jubin C."/>
            <person name="Jung P."/>
            <person name="Lafontaine I."/>
            <person name="Leh-Louis V."/>
            <person name="Lemaire M."/>
            <person name="Marcet-Houben M."/>
            <person name="Mascher M."/>
            <person name="Morel G."/>
            <person name="Richard G.-F."/>
            <person name="Riechen J."/>
            <person name="Sacerdot C."/>
            <person name="Sarkar A."/>
            <person name="Savel G."/>
            <person name="Schacherer J."/>
            <person name="Sherman D."/>
            <person name="Straub M.-L."/>
            <person name="Stein N."/>
            <person name="Thierry A."/>
            <person name="Trautwein-Schult A."/>
            <person name="Westhof E."/>
            <person name="Worch S."/>
            <person name="Dujon B."/>
            <person name="Souciet J.-L."/>
            <person name="Wincker P."/>
            <person name="Scholz U."/>
            <person name="Neuveglise N."/>
        </authorList>
    </citation>
    <scope>NUCLEOTIDE SEQUENCE</scope>
    <source>
        <strain evidence="10">LS3</strain>
    </source>
</reference>
<feature type="compositionally biased region" description="Gly residues" evidence="8">
    <location>
        <begin position="181"/>
        <end position="192"/>
    </location>
</feature>
<evidence type="ECO:0000256" key="4">
    <source>
        <dbReference type="ARBA" id="ARBA00023008"/>
    </source>
</evidence>
<dbReference type="GO" id="GO:0000981">
    <property type="term" value="F:DNA-binding transcription factor activity, RNA polymerase II-specific"/>
    <property type="evidence" value="ECO:0007669"/>
    <property type="project" value="TreeGrafter"/>
</dbReference>
<feature type="compositionally biased region" description="Low complexity" evidence="8">
    <location>
        <begin position="101"/>
        <end position="121"/>
    </location>
</feature>
<dbReference type="InterPro" id="IPR036395">
    <property type="entry name" value="Cu_fist_DNA-bd_dom_sf"/>
</dbReference>
<feature type="region of interest" description="Disordered" evidence="8">
    <location>
        <begin position="89"/>
        <end position="209"/>
    </location>
</feature>
<organism evidence="10">
    <name type="scientific">Blastobotrys adeninivorans</name>
    <name type="common">Yeast</name>
    <name type="synonym">Arxula adeninivorans</name>
    <dbReference type="NCBI Taxonomy" id="409370"/>
    <lineage>
        <taxon>Eukaryota</taxon>
        <taxon>Fungi</taxon>
        <taxon>Dikarya</taxon>
        <taxon>Ascomycota</taxon>
        <taxon>Saccharomycotina</taxon>
        <taxon>Dipodascomycetes</taxon>
        <taxon>Dipodascales</taxon>
        <taxon>Trichomonascaceae</taxon>
        <taxon>Blastobotrys</taxon>
    </lineage>
</organism>
<dbReference type="SUPFAM" id="SSF57879">
    <property type="entry name" value="Zinc domain conserved in yeast copper-regulated transcription factors"/>
    <property type="match status" value="1"/>
</dbReference>
<dbReference type="PANTHER" id="PTHR28088">
    <property type="entry name" value="TRANSCRIPTIONAL ACTIVATOR HAA1-RELATED"/>
    <property type="match status" value="1"/>
</dbReference>
<dbReference type="PROSITE" id="PS50073">
    <property type="entry name" value="COPPER_FIST_2"/>
    <property type="match status" value="1"/>
</dbReference>
<feature type="compositionally biased region" description="Low complexity" evidence="8">
    <location>
        <begin position="193"/>
        <end position="209"/>
    </location>
</feature>
<gene>
    <name evidence="10" type="ORF">GNLVRS02_ARAD1C34672g</name>
</gene>